<dbReference type="AlphaFoldDB" id="A0A0L0CEF2"/>
<keyword evidence="1" id="KW-1133">Transmembrane helix</keyword>
<gene>
    <name evidence="2" type="ORF">FF38_11993</name>
</gene>
<name>A0A0L0CEF2_LUCCU</name>
<evidence type="ECO:0000256" key="1">
    <source>
        <dbReference type="SAM" id="Phobius"/>
    </source>
</evidence>
<accession>A0A0L0CEF2</accession>
<sequence>MSPPRNEKPTWRFYSPYSKQQQPILLILLKTVDYLCIDIIYSVHSFIDEISLLQLFYLTPKVHLYTLYSTPCCFLEANDAYSTRPAPISQPPTSSFNSIRFLSVGSLNGWIYSTLPSTTIIPPFIYYFFCCSLLHELKMNNRHKFEVIGCNNLVAANFAVAAAAGNNICSLLVVVLQQQRNNNKKQLYYNKISTKKEE</sequence>
<dbReference type="Proteomes" id="UP000037069">
    <property type="component" value="Unassembled WGS sequence"/>
</dbReference>
<protein>
    <submittedName>
        <fullName evidence="2">Uncharacterized protein</fullName>
    </submittedName>
</protein>
<comment type="caution">
    <text evidence="2">The sequence shown here is derived from an EMBL/GenBank/DDBJ whole genome shotgun (WGS) entry which is preliminary data.</text>
</comment>
<feature type="transmembrane region" description="Helical" evidence="1">
    <location>
        <begin position="155"/>
        <end position="176"/>
    </location>
</feature>
<feature type="transmembrane region" description="Helical" evidence="1">
    <location>
        <begin position="110"/>
        <end position="135"/>
    </location>
</feature>
<evidence type="ECO:0000313" key="2">
    <source>
        <dbReference type="EMBL" id="KNC30582.1"/>
    </source>
</evidence>
<organism evidence="2 3">
    <name type="scientific">Lucilia cuprina</name>
    <name type="common">Green bottle fly</name>
    <name type="synonym">Australian sheep blowfly</name>
    <dbReference type="NCBI Taxonomy" id="7375"/>
    <lineage>
        <taxon>Eukaryota</taxon>
        <taxon>Metazoa</taxon>
        <taxon>Ecdysozoa</taxon>
        <taxon>Arthropoda</taxon>
        <taxon>Hexapoda</taxon>
        <taxon>Insecta</taxon>
        <taxon>Pterygota</taxon>
        <taxon>Neoptera</taxon>
        <taxon>Endopterygota</taxon>
        <taxon>Diptera</taxon>
        <taxon>Brachycera</taxon>
        <taxon>Muscomorpha</taxon>
        <taxon>Oestroidea</taxon>
        <taxon>Calliphoridae</taxon>
        <taxon>Luciliinae</taxon>
        <taxon>Lucilia</taxon>
    </lineage>
</organism>
<dbReference type="EMBL" id="JRES01000502">
    <property type="protein sequence ID" value="KNC30582.1"/>
    <property type="molecule type" value="Genomic_DNA"/>
</dbReference>
<evidence type="ECO:0000313" key="3">
    <source>
        <dbReference type="Proteomes" id="UP000037069"/>
    </source>
</evidence>
<keyword evidence="1" id="KW-0812">Transmembrane</keyword>
<reference evidence="2 3" key="1">
    <citation type="journal article" date="2015" name="Nat. Commun.">
        <title>Lucilia cuprina genome unlocks parasitic fly biology to underpin future interventions.</title>
        <authorList>
            <person name="Anstead C.A."/>
            <person name="Korhonen P.K."/>
            <person name="Young N.D."/>
            <person name="Hall R.S."/>
            <person name="Jex A.R."/>
            <person name="Murali S.C."/>
            <person name="Hughes D.S."/>
            <person name="Lee S.F."/>
            <person name="Perry T."/>
            <person name="Stroehlein A.J."/>
            <person name="Ansell B.R."/>
            <person name="Breugelmans B."/>
            <person name="Hofmann A."/>
            <person name="Qu J."/>
            <person name="Dugan S."/>
            <person name="Lee S.L."/>
            <person name="Chao H."/>
            <person name="Dinh H."/>
            <person name="Han Y."/>
            <person name="Doddapaneni H.V."/>
            <person name="Worley K.C."/>
            <person name="Muzny D.M."/>
            <person name="Ioannidis P."/>
            <person name="Waterhouse R.M."/>
            <person name="Zdobnov E.M."/>
            <person name="James P.J."/>
            <person name="Bagnall N.H."/>
            <person name="Kotze A.C."/>
            <person name="Gibbs R.A."/>
            <person name="Richards S."/>
            <person name="Batterham P."/>
            <person name="Gasser R.B."/>
        </authorList>
    </citation>
    <scope>NUCLEOTIDE SEQUENCE [LARGE SCALE GENOMIC DNA]</scope>
    <source>
        <strain evidence="2 3">LS</strain>
        <tissue evidence="2">Full body</tissue>
    </source>
</reference>
<keyword evidence="3" id="KW-1185">Reference proteome</keyword>
<keyword evidence="1" id="KW-0472">Membrane</keyword>
<proteinExistence type="predicted"/>